<sequence>FINIAFGEDVAQVGHTTTSCTKQPLPITINRKGYRLVLLDTPGFDDTHAEDVEILKRIAKWLEVSRRNEAIVGGVLYFHDISAKRFTGTARQSLLMFSSLCGYEAMPKTVLVTTNWPLGCSDVLEQREAEMKGEHWRTLMEKGLEVRRFHRTRDSAWDIIDHVLQDIPNILRRGKDISDLKIQTELIEDKMAIPETKAGQELRYTLKQLLKMQQEAVMLEESVARTGDHEAKTNLANIHATIGILQDQVKDLKVRISFQERFFRMFGIRVGLLHPLRD</sequence>
<organism evidence="1 2">
    <name type="scientific">Hebeloma cylindrosporum</name>
    <dbReference type="NCBI Taxonomy" id="76867"/>
    <lineage>
        <taxon>Eukaryota</taxon>
        <taxon>Fungi</taxon>
        <taxon>Dikarya</taxon>
        <taxon>Basidiomycota</taxon>
        <taxon>Agaricomycotina</taxon>
        <taxon>Agaricomycetes</taxon>
        <taxon>Agaricomycetidae</taxon>
        <taxon>Agaricales</taxon>
        <taxon>Agaricineae</taxon>
        <taxon>Hymenogastraceae</taxon>
        <taxon>Hebeloma</taxon>
    </lineage>
</organism>
<dbReference type="AlphaFoldDB" id="A0A0C3C7R7"/>
<dbReference type="EMBL" id="KN831785">
    <property type="protein sequence ID" value="KIM39591.1"/>
    <property type="molecule type" value="Genomic_DNA"/>
</dbReference>
<keyword evidence="2" id="KW-1185">Reference proteome</keyword>
<dbReference type="Gene3D" id="3.40.50.300">
    <property type="entry name" value="P-loop containing nucleotide triphosphate hydrolases"/>
    <property type="match status" value="1"/>
</dbReference>
<accession>A0A0C3C7R7</accession>
<gene>
    <name evidence="1" type="ORF">M413DRAFT_74822</name>
</gene>
<dbReference type="SUPFAM" id="SSF52540">
    <property type="entry name" value="P-loop containing nucleoside triphosphate hydrolases"/>
    <property type="match status" value="1"/>
</dbReference>
<feature type="non-terminal residue" evidence="1">
    <location>
        <position position="278"/>
    </location>
</feature>
<proteinExistence type="predicted"/>
<evidence type="ECO:0000313" key="1">
    <source>
        <dbReference type="EMBL" id="KIM39591.1"/>
    </source>
</evidence>
<dbReference type="HOGENOM" id="CLU_018003_0_0_1"/>
<name>A0A0C3C7R7_HEBCY</name>
<dbReference type="OrthoDB" id="8954335at2759"/>
<evidence type="ECO:0000313" key="2">
    <source>
        <dbReference type="Proteomes" id="UP000053424"/>
    </source>
</evidence>
<reference evidence="1 2" key="1">
    <citation type="submission" date="2014-04" db="EMBL/GenBank/DDBJ databases">
        <authorList>
            <consortium name="DOE Joint Genome Institute"/>
            <person name="Kuo A."/>
            <person name="Gay G."/>
            <person name="Dore J."/>
            <person name="Kohler A."/>
            <person name="Nagy L.G."/>
            <person name="Floudas D."/>
            <person name="Copeland A."/>
            <person name="Barry K.W."/>
            <person name="Cichocki N."/>
            <person name="Veneault-Fourrey C."/>
            <person name="LaButti K."/>
            <person name="Lindquist E.A."/>
            <person name="Lipzen A."/>
            <person name="Lundell T."/>
            <person name="Morin E."/>
            <person name="Murat C."/>
            <person name="Sun H."/>
            <person name="Tunlid A."/>
            <person name="Henrissat B."/>
            <person name="Grigoriev I.V."/>
            <person name="Hibbett D.S."/>
            <person name="Martin F."/>
            <person name="Nordberg H.P."/>
            <person name="Cantor M.N."/>
            <person name="Hua S.X."/>
        </authorList>
    </citation>
    <scope>NUCLEOTIDE SEQUENCE [LARGE SCALE GENOMIC DNA]</scope>
    <source>
        <strain evidence="2">h7</strain>
    </source>
</reference>
<dbReference type="InterPro" id="IPR027417">
    <property type="entry name" value="P-loop_NTPase"/>
</dbReference>
<evidence type="ECO:0008006" key="3">
    <source>
        <dbReference type="Google" id="ProtNLM"/>
    </source>
</evidence>
<protein>
    <recommendedName>
        <fullName evidence="3">G domain-containing protein</fullName>
    </recommendedName>
</protein>
<reference evidence="2" key="2">
    <citation type="submission" date="2015-01" db="EMBL/GenBank/DDBJ databases">
        <title>Evolutionary Origins and Diversification of the Mycorrhizal Mutualists.</title>
        <authorList>
            <consortium name="DOE Joint Genome Institute"/>
            <consortium name="Mycorrhizal Genomics Consortium"/>
            <person name="Kohler A."/>
            <person name="Kuo A."/>
            <person name="Nagy L.G."/>
            <person name="Floudas D."/>
            <person name="Copeland A."/>
            <person name="Barry K.W."/>
            <person name="Cichocki N."/>
            <person name="Veneault-Fourrey C."/>
            <person name="LaButti K."/>
            <person name="Lindquist E.A."/>
            <person name="Lipzen A."/>
            <person name="Lundell T."/>
            <person name="Morin E."/>
            <person name="Murat C."/>
            <person name="Riley R."/>
            <person name="Ohm R."/>
            <person name="Sun H."/>
            <person name="Tunlid A."/>
            <person name="Henrissat B."/>
            <person name="Grigoriev I.V."/>
            <person name="Hibbett D.S."/>
            <person name="Martin F."/>
        </authorList>
    </citation>
    <scope>NUCLEOTIDE SEQUENCE [LARGE SCALE GENOMIC DNA]</scope>
    <source>
        <strain evidence="2">h7</strain>
    </source>
</reference>
<dbReference type="Proteomes" id="UP000053424">
    <property type="component" value="Unassembled WGS sequence"/>
</dbReference>